<reference evidence="2 3" key="1">
    <citation type="submission" date="2023-04" db="EMBL/GenBank/DDBJ databases">
        <title>A. sendaiensis sub sp. chiapanensis a novel subspecie with specific adaptation in bacterial cell wall isolated from an active volcano.</title>
        <authorList>
            <person name="Alvarez Gutierrez P.E."/>
            <person name="Ortiz Cortes L.Y."/>
        </authorList>
    </citation>
    <scope>NUCLEOTIDE SEQUENCE [LARGE SCALE GENOMIC DNA]</scope>
    <source>
        <strain evidence="2 3">PA2</strain>
    </source>
</reference>
<evidence type="ECO:0000313" key="2">
    <source>
        <dbReference type="EMBL" id="MDI9261210.1"/>
    </source>
</evidence>
<dbReference type="RefSeq" id="WP_283204607.1">
    <property type="nucleotide sequence ID" value="NZ_JASGCB010000039.1"/>
</dbReference>
<accession>A0ABT6Y1W9</accession>
<dbReference type="InterPro" id="IPR050312">
    <property type="entry name" value="IolE/XylAMocC-like"/>
</dbReference>
<gene>
    <name evidence="2" type="ORF">QID03_13685</name>
</gene>
<sequence length="309" mass="34788">MTDILFATAPCTFGVDNPSSPDLIKWIDFLDKASELHICNVELGPMGYFPIEDTETVLEEICTRGIRVIAGTVFDRLISRSRVEELKTSITKLCEFLVRANHATARPPYLVIIDWGYEARSKLAGNSRLAPRLDKETRKRLIENISYIANIARNLGVDPLIHPHVGGHIEFYDEIEEVMDHLCGCDTKLCLDTGHAFYAGINPINMIEVYSDLIEYVHVKDFDLEIYMSCVRDKRDFFDACADGLTCAIGDGCLDYGGIVEALRDINYAGYLTIEIEKSPVNWRHASTQLTRSTEYLEKLLNTPLNGAL</sequence>
<dbReference type="InterPro" id="IPR013022">
    <property type="entry name" value="Xyl_isomerase-like_TIM-brl"/>
</dbReference>
<dbReference type="SUPFAM" id="SSF51658">
    <property type="entry name" value="Xylose isomerase-like"/>
    <property type="match status" value="1"/>
</dbReference>
<dbReference type="Gene3D" id="3.20.20.150">
    <property type="entry name" value="Divalent-metal-dependent TIM barrel enzymes"/>
    <property type="match status" value="1"/>
</dbReference>
<dbReference type="EMBL" id="JASGCB010000039">
    <property type="protein sequence ID" value="MDI9261210.1"/>
    <property type="molecule type" value="Genomic_DNA"/>
</dbReference>
<name>A0ABT6Y1W9_ALISE</name>
<comment type="caution">
    <text evidence="2">The sequence shown here is derived from an EMBL/GenBank/DDBJ whole genome shotgun (WGS) entry which is preliminary data.</text>
</comment>
<dbReference type="InterPro" id="IPR036237">
    <property type="entry name" value="Xyl_isomerase-like_sf"/>
</dbReference>
<proteinExistence type="predicted"/>
<dbReference type="Pfam" id="PF01261">
    <property type="entry name" value="AP_endonuc_2"/>
    <property type="match status" value="1"/>
</dbReference>
<dbReference type="PANTHER" id="PTHR12110:SF41">
    <property type="entry name" value="INOSOSE DEHYDRATASE"/>
    <property type="match status" value="1"/>
</dbReference>
<dbReference type="PANTHER" id="PTHR12110">
    <property type="entry name" value="HYDROXYPYRUVATE ISOMERASE"/>
    <property type="match status" value="1"/>
</dbReference>
<feature type="domain" description="Xylose isomerase-like TIM barrel" evidence="1">
    <location>
        <begin position="126"/>
        <end position="287"/>
    </location>
</feature>
<keyword evidence="3" id="KW-1185">Reference proteome</keyword>
<protein>
    <submittedName>
        <fullName evidence="2">TIM barrel protein</fullName>
    </submittedName>
</protein>
<evidence type="ECO:0000313" key="3">
    <source>
        <dbReference type="Proteomes" id="UP001529245"/>
    </source>
</evidence>
<evidence type="ECO:0000259" key="1">
    <source>
        <dbReference type="Pfam" id="PF01261"/>
    </source>
</evidence>
<dbReference type="Proteomes" id="UP001529245">
    <property type="component" value="Unassembled WGS sequence"/>
</dbReference>
<organism evidence="2 3">
    <name type="scientific">Alicyclobacillus sendaiensis PA2</name>
    <dbReference type="NCBI Taxonomy" id="3029425"/>
    <lineage>
        <taxon>Bacteria</taxon>
        <taxon>Bacillati</taxon>
        <taxon>Bacillota</taxon>
        <taxon>Bacilli</taxon>
        <taxon>Bacillales</taxon>
        <taxon>Alicyclobacillaceae</taxon>
        <taxon>Alicyclobacillus</taxon>
    </lineage>
</organism>